<evidence type="ECO:0000313" key="10">
    <source>
        <dbReference type="EMBL" id="RZF20558.1"/>
    </source>
</evidence>
<comment type="subcellular location">
    <subcellularLocation>
        <location evidence="8">Cell membrane</location>
        <topology evidence="8">Multi-pass membrane protein</topology>
    </subcellularLocation>
    <subcellularLocation>
        <location evidence="1">Membrane</location>
        <topology evidence="1">Multi-pass membrane protein</topology>
    </subcellularLocation>
</comment>
<feature type="transmembrane region" description="Helical" evidence="8">
    <location>
        <begin position="278"/>
        <end position="297"/>
    </location>
</feature>
<dbReference type="PIRSF" id="PIRSF005355">
    <property type="entry name" value="UBIAD1"/>
    <property type="match status" value="1"/>
</dbReference>
<proteinExistence type="inferred from homology"/>
<dbReference type="RefSeq" id="WP_115362491.1">
    <property type="nucleotide sequence ID" value="NZ_QDKL01000003.1"/>
</dbReference>
<dbReference type="EMBL" id="QDKL01000003">
    <property type="protein sequence ID" value="RZF20558.1"/>
    <property type="molecule type" value="Genomic_DNA"/>
</dbReference>
<evidence type="ECO:0000256" key="3">
    <source>
        <dbReference type="ARBA" id="ARBA00022475"/>
    </source>
</evidence>
<keyword evidence="3 8" id="KW-1003">Cell membrane</keyword>
<evidence type="ECO:0000313" key="11">
    <source>
        <dbReference type="Proteomes" id="UP000443582"/>
    </source>
</evidence>
<feature type="transmembrane region" description="Helical" evidence="8">
    <location>
        <begin position="246"/>
        <end position="266"/>
    </location>
</feature>
<evidence type="ECO:0000256" key="2">
    <source>
        <dbReference type="ARBA" id="ARBA00022428"/>
    </source>
</evidence>
<dbReference type="InterPro" id="IPR004657">
    <property type="entry name" value="MenA"/>
</dbReference>
<evidence type="ECO:0000256" key="6">
    <source>
        <dbReference type="ARBA" id="ARBA00022989"/>
    </source>
</evidence>
<comment type="caution">
    <text evidence="10">The sequence shown here is derived from an EMBL/GenBank/DDBJ whole genome shotgun (WGS) entry which is preliminary data.</text>
</comment>
<evidence type="ECO:0000256" key="7">
    <source>
        <dbReference type="ARBA" id="ARBA00023136"/>
    </source>
</evidence>
<dbReference type="CDD" id="cd13962">
    <property type="entry name" value="PT_UbiA_UBIAD1"/>
    <property type="match status" value="1"/>
</dbReference>
<keyword evidence="2 8" id="KW-0474">Menaquinone biosynthesis</keyword>
<comment type="pathway">
    <text evidence="8">Quinol/quinone metabolism; menaquinone biosynthesis; menaquinol from 1,4-dihydroxy-2-naphthoate: step 1/2.</text>
</comment>
<feature type="transmembrane region" description="Helical" evidence="8">
    <location>
        <begin position="221"/>
        <end position="240"/>
    </location>
</feature>
<keyword evidence="5 8" id="KW-0812">Transmembrane</keyword>
<dbReference type="Gene3D" id="1.10.357.140">
    <property type="entry name" value="UbiA prenyltransferase"/>
    <property type="match status" value="1"/>
</dbReference>
<comment type="function">
    <text evidence="8">Conversion of 1,4-dihydroxy-2-naphthoate (DHNA) to demethylmenaquinone (DMK).</text>
</comment>
<dbReference type="Pfam" id="PF01040">
    <property type="entry name" value="UbiA"/>
    <property type="match status" value="1"/>
</dbReference>
<evidence type="ECO:0000256" key="5">
    <source>
        <dbReference type="ARBA" id="ARBA00022692"/>
    </source>
</evidence>
<keyword evidence="7 8" id="KW-0472">Membrane</keyword>
<evidence type="ECO:0000256" key="9">
    <source>
        <dbReference type="NCBIfam" id="TIGR00751"/>
    </source>
</evidence>
<comment type="catalytic activity">
    <reaction evidence="8">
        <text>an all-trans-polyprenyl diphosphate + 1,4-dihydroxy-2-naphthoate + H(+) = a 2-demethylmenaquinol + CO2 + diphosphate</text>
        <dbReference type="Rhea" id="RHEA:26478"/>
        <dbReference type="Rhea" id="RHEA-COMP:9563"/>
        <dbReference type="Rhea" id="RHEA-COMP:9564"/>
        <dbReference type="ChEBI" id="CHEBI:11173"/>
        <dbReference type="ChEBI" id="CHEBI:15378"/>
        <dbReference type="ChEBI" id="CHEBI:16526"/>
        <dbReference type="ChEBI" id="CHEBI:33019"/>
        <dbReference type="ChEBI" id="CHEBI:55437"/>
        <dbReference type="ChEBI" id="CHEBI:58914"/>
        <dbReference type="EC" id="2.5.1.74"/>
    </reaction>
</comment>
<organism evidence="10 11">
    <name type="scientific">Halobacteriovorax vibrionivorans</name>
    <dbReference type="NCBI Taxonomy" id="2152716"/>
    <lineage>
        <taxon>Bacteria</taxon>
        <taxon>Pseudomonadati</taxon>
        <taxon>Bdellovibrionota</taxon>
        <taxon>Bacteriovoracia</taxon>
        <taxon>Bacteriovoracales</taxon>
        <taxon>Halobacteriovoraceae</taxon>
        <taxon>Halobacteriovorax</taxon>
    </lineage>
</organism>
<protein>
    <recommendedName>
        <fullName evidence="8 9">1,4-dihydroxy-2-naphthoate octaprenyltransferase</fullName>
        <shortName evidence="8">DHNA-octaprenyltransferase</shortName>
        <ecNumber evidence="8 9">2.5.1.74</ecNumber>
    </recommendedName>
</protein>
<keyword evidence="6 8" id="KW-1133">Transmembrane helix</keyword>
<dbReference type="InterPro" id="IPR026046">
    <property type="entry name" value="UBIAD1"/>
</dbReference>
<name>A0ABY0IC70_9BACT</name>
<sequence length="298" mass="32736">MKDNIKGFILASRPKTLPAGASPIIMATALAYSDTQKFSLIIFILTLLCTVLLQIASNLINDYYDTQTGVDTEERLGPTRVTSSGQLKASTVKTMFISTLVLAFILGIYLMYVGGPIIIAMGLISMLASYLYTGSPFPLSHYALGELLALIFFGCVAVCGAYYLQTKQITNSALLLSLFPGFLSSAIMAINNARDINSDTKAKKLTLGILLNKLRPNLSSWLPLIFVICANIVIIVHSVIYEQWYLSFAVVGLVLPFLKTWIYLILNRPSVEYNNSLAKTGKFLFLSSLIYGGLLWIN</sequence>
<feature type="transmembrane region" description="Helical" evidence="8">
    <location>
        <begin position="144"/>
        <end position="163"/>
    </location>
</feature>
<feature type="transmembrane region" description="Helical" evidence="8">
    <location>
        <begin position="100"/>
        <end position="132"/>
    </location>
</feature>
<dbReference type="NCBIfam" id="TIGR00751">
    <property type="entry name" value="menA"/>
    <property type="match status" value="1"/>
</dbReference>
<reference evidence="11" key="1">
    <citation type="journal article" date="2019" name="Int. J. Syst. Evol. Microbiol.">
        <title>Halobacteriovorax valvorus sp. nov., a novel prokaryotic predator isolated from coastal seawater of China.</title>
        <authorList>
            <person name="Chen M.-X."/>
        </authorList>
    </citation>
    <scope>NUCLEOTIDE SEQUENCE [LARGE SCALE GENOMIC DNA]</scope>
    <source>
        <strain evidence="11">BL9</strain>
    </source>
</reference>
<keyword evidence="4 8" id="KW-0808">Transferase</keyword>
<comment type="similarity">
    <text evidence="8">Belongs to the MenA family. Type 1 subfamily.</text>
</comment>
<accession>A0ABY0IC70</accession>
<feature type="transmembrane region" description="Helical" evidence="8">
    <location>
        <begin position="169"/>
        <end position="190"/>
    </location>
</feature>
<evidence type="ECO:0000256" key="4">
    <source>
        <dbReference type="ARBA" id="ARBA00022679"/>
    </source>
</evidence>
<dbReference type="Proteomes" id="UP000443582">
    <property type="component" value="Unassembled WGS sequence"/>
</dbReference>
<dbReference type="PANTHER" id="PTHR13929:SF0">
    <property type="entry name" value="UBIA PRENYLTRANSFERASE DOMAIN-CONTAINING PROTEIN 1"/>
    <property type="match status" value="1"/>
</dbReference>
<dbReference type="InterPro" id="IPR000537">
    <property type="entry name" value="UbiA_prenyltransferase"/>
</dbReference>
<keyword evidence="11" id="KW-1185">Reference proteome</keyword>
<gene>
    <name evidence="8 10" type="primary">menA</name>
    <name evidence="10" type="ORF">DAY19_11270</name>
</gene>
<dbReference type="EC" id="2.5.1.74" evidence="8 9"/>
<evidence type="ECO:0000256" key="8">
    <source>
        <dbReference type="HAMAP-Rule" id="MF_01937"/>
    </source>
</evidence>
<dbReference type="InterPro" id="IPR044878">
    <property type="entry name" value="UbiA_sf"/>
</dbReference>
<dbReference type="PANTHER" id="PTHR13929">
    <property type="entry name" value="1,4-DIHYDROXY-2-NAPHTHOATE OCTAPRENYLTRANSFERASE"/>
    <property type="match status" value="1"/>
</dbReference>
<evidence type="ECO:0000256" key="1">
    <source>
        <dbReference type="ARBA" id="ARBA00004141"/>
    </source>
</evidence>
<feature type="transmembrane region" description="Helical" evidence="8">
    <location>
        <begin position="38"/>
        <end position="56"/>
    </location>
</feature>
<dbReference type="HAMAP" id="MF_01937">
    <property type="entry name" value="MenA_1"/>
    <property type="match status" value="1"/>
</dbReference>